<evidence type="ECO:0000259" key="9">
    <source>
        <dbReference type="Pfam" id="PF05567"/>
    </source>
</evidence>
<dbReference type="InterPro" id="IPR008707">
    <property type="entry name" value="B-propeller_PilY1"/>
</dbReference>
<feature type="signal peptide" evidence="8">
    <location>
        <begin position="1"/>
        <end position="32"/>
    </location>
</feature>
<evidence type="ECO:0000256" key="5">
    <source>
        <dbReference type="ARBA" id="ARBA00022837"/>
    </source>
</evidence>
<feature type="compositionally biased region" description="Polar residues" evidence="7">
    <location>
        <begin position="1361"/>
        <end position="1380"/>
    </location>
</feature>
<dbReference type="Proteomes" id="UP001595729">
    <property type="component" value="Unassembled WGS sequence"/>
</dbReference>
<gene>
    <name evidence="10" type="ORF">ACFOPI_18535</name>
</gene>
<evidence type="ECO:0000313" key="11">
    <source>
        <dbReference type="Proteomes" id="UP001595729"/>
    </source>
</evidence>
<accession>A0ABV7WAK1</accession>
<organism evidence="10 11">
    <name type="scientific">Hydrogenophaga luteola</name>
    <dbReference type="NCBI Taxonomy" id="1591122"/>
    <lineage>
        <taxon>Bacteria</taxon>
        <taxon>Pseudomonadati</taxon>
        <taxon>Pseudomonadota</taxon>
        <taxon>Betaproteobacteria</taxon>
        <taxon>Burkholderiales</taxon>
        <taxon>Comamonadaceae</taxon>
        <taxon>Hydrogenophaga</taxon>
    </lineage>
</organism>
<reference evidence="11" key="1">
    <citation type="journal article" date="2019" name="Int. J. Syst. Evol. Microbiol.">
        <title>The Global Catalogue of Microorganisms (GCM) 10K type strain sequencing project: providing services to taxonomists for standard genome sequencing and annotation.</title>
        <authorList>
            <consortium name="The Broad Institute Genomics Platform"/>
            <consortium name="The Broad Institute Genome Sequencing Center for Infectious Disease"/>
            <person name="Wu L."/>
            <person name="Ma J."/>
        </authorList>
    </citation>
    <scope>NUCLEOTIDE SEQUENCE [LARGE SCALE GENOMIC DNA]</scope>
    <source>
        <strain evidence="11">KCTC 42501</strain>
    </source>
</reference>
<comment type="similarity">
    <text evidence="2">Belongs to the PilY1 family.</text>
</comment>
<name>A0ABV7WAK1_9BURK</name>
<comment type="subcellular location">
    <subcellularLocation>
        <location evidence="1">Fimbrium</location>
    </subcellularLocation>
</comment>
<evidence type="ECO:0000256" key="1">
    <source>
        <dbReference type="ARBA" id="ARBA00004561"/>
    </source>
</evidence>
<evidence type="ECO:0000256" key="2">
    <source>
        <dbReference type="ARBA" id="ARBA00008387"/>
    </source>
</evidence>
<proteinExistence type="inferred from homology"/>
<feature type="region of interest" description="Disordered" evidence="7">
    <location>
        <begin position="486"/>
        <end position="505"/>
    </location>
</feature>
<keyword evidence="11" id="KW-1185">Reference proteome</keyword>
<evidence type="ECO:0000256" key="8">
    <source>
        <dbReference type="SAM" id="SignalP"/>
    </source>
</evidence>
<dbReference type="RefSeq" id="WP_382177091.1">
    <property type="nucleotide sequence ID" value="NZ_JBHRXX010000007.1"/>
</dbReference>
<keyword evidence="3" id="KW-1029">Fimbrium biogenesis</keyword>
<evidence type="ECO:0000313" key="10">
    <source>
        <dbReference type="EMBL" id="MFC3685606.1"/>
    </source>
</evidence>
<feature type="chain" id="PRO_5045337426" evidence="8">
    <location>
        <begin position="33"/>
        <end position="1380"/>
    </location>
</feature>
<keyword evidence="5" id="KW-0106">Calcium</keyword>
<feature type="region of interest" description="Disordered" evidence="7">
    <location>
        <begin position="1324"/>
        <end position="1380"/>
    </location>
</feature>
<keyword evidence="4" id="KW-0479">Metal-binding</keyword>
<keyword evidence="6" id="KW-0281">Fimbrium</keyword>
<evidence type="ECO:0000256" key="6">
    <source>
        <dbReference type="ARBA" id="ARBA00023263"/>
    </source>
</evidence>
<evidence type="ECO:0000256" key="4">
    <source>
        <dbReference type="ARBA" id="ARBA00022723"/>
    </source>
</evidence>
<feature type="domain" description="PilY1 beta-propeller" evidence="9">
    <location>
        <begin position="810"/>
        <end position="1167"/>
    </location>
</feature>
<protein>
    <submittedName>
        <fullName evidence="10">Pilus assembly protein</fullName>
    </submittedName>
</protein>
<evidence type="ECO:0000256" key="7">
    <source>
        <dbReference type="SAM" id="MobiDB-lite"/>
    </source>
</evidence>
<comment type="caution">
    <text evidence="10">The sequence shown here is derived from an EMBL/GenBank/DDBJ whole genome shotgun (WGS) entry which is preliminary data.</text>
</comment>
<evidence type="ECO:0000256" key="3">
    <source>
        <dbReference type="ARBA" id="ARBA00022558"/>
    </source>
</evidence>
<dbReference type="EMBL" id="JBHRXX010000007">
    <property type="protein sequence ID" value="MFC3685606.1"/>
    <property type="molecule type" value="Genomic_DNA"/>
</dbReference>
<dbReference type="SUPFAM" id="SSF50998">
    <property type="entry name" value="Quinoprotein alcohol dehydrogenase-like"/>
    <property type="match status" value="1"/>
</dbReference>
<dbReference type="Pfam" id="PF05567">
    <property type="entry name" value="T4P_PilY1"/>
    <property type="match status" value="1"/>
</dbReference>
<keyword evidence="8" id="KW-0732">Signal</keyword>
<sequence>MNTSPVTRRLPDRALFGLLSCVAVLAASSALAQPSQKPLLTTVSGAKPNLMVVLDNSGSMGYSYHETYGVLADTDASTTIRRCVPGGSGYPAYGLALGGRPTNTPQAQTAGTSRICLTWGGTSWVWQAGSNYPTPRQVVGSWSAQRSPQVNPVYYNPNITYRLRVDASGNNITPPDAFQFVSNQGSIHTAYEYRSDSLYYHSSLSTGDNAYYSIRTGTEPTGAPAYGLYAAFRIPKHITYTSATAATPGFTSVRCNDVMTNPESGLQDGCRQFTTTTITFAGNATTSDTTCVVGGVCTTTGTVTRTYIDLPTGHARTDCNVSGNTNRCSVAQETENVKNWYRYYFNRQEAATSAIGQALANPDLEGEIRVGYMLINRKNGSVMDLVPGVNTTNTDTLRGVRMLDSGSTDNQELYNWLYSQVPRGGTPLHNAVDKVAQYYRADTTGVRENPWSTNPADLANATSNPEMSCRRSFNLLFSDGAWTRTLSTNSGDDHDNEDGDEPGFDRLRADGTTEYFRYLRRGINTTLGRKQYTPYPATATGGLADLTAEYFWHTDLRESLENGVTTRAGQPTFWQNMTTYTVGYQIAPSSPLTFDQITQYQSEYAQNGYTAATKPSWPTGDLTSSSVADTLRVNDFLQAGYTGGGRGFSARSADDVRNIFDTVLSDILNSSGNDAGVAVSGSTTGAATSTIQDRVKYSVSYRTIDNTGDIEAQELAADGSVSEVLWTASTMMPTYDERNVYSISNDNTPFEFTGTFTSLPDDIEAALKTGPDSGRIANDTSFVDYLRGKDPVNDVDNVLFRQRATPIAAMVNPPSIYMGGNQDLIYDLVGNVEGSSDYQVYMQKRRSFPASLYVATNGGVLHALSASTGVELAGFMPRRSMRRLLDYAKVDYDFQYILDGPISENDLYIRNPVDDTTLGWQHMAVGTGGRGEQLVYAVTAPLKGDTADNTADRTPEMGDFAWETGPDKINNGELTMGYITTPAIGGQTENGSWVVILPSGHYNGVANNRKHGLIVLDASTGELLRNIPLPGAADAGRGLGAVTLMRKEKRIVGAYAGDAKGNLWRFDLRGAPADWRVSYGGEPVFRTVGERPIYGAPAWQEHPEGGNIVVFATGMLLDDDDIGDTAEREAIYGIWDPTPVGADDVSFTTRQAANLVSQTIDQSSRTTSGLGDYFTISNNEVDWTTDHGWTVELGYLDEGERNIDRVQNFGASIFLSTVAIAESDDEDEEICKISDLPVNYLYVLDALTGSLARNGTSFDVLDDDDNSGTDGKGDGFVVGRIESGGFSRAVVLPPTFETPTEPPTETECKGNCDGYVDKDLRRYLDGGSSLGEDTPDPPCGAIGTRAIGANPLGGPPIEDNCPTSKAWSRTQIQLSAPPSN</sequence>
<dbReference type="InterPro" id="IPR011047">
    <property type="entry name" value="Quinoprotein_ADH-like_sf"/>
</dbReference>